<dbReference type="InterPro" id="IPR050624">
    <property type="entry name" value="HTH-type_Tx_Regulator"/>
</dbReference>
<keyword evidence="1 2" id="KW-0238">DNA-binding</keyword>
<dbReference type="Pfam" id="PF00440">
    <property type="entry name" value="TetR_N"/>
    <property type="match status" value="1"/>
</dbReference>
<sequence length="192" mass="21260">MTDARIVRTRAALNRAIIDLATEKAVPSITVSELAAEAGINRVTFYKHFTTPAEALGAALSLDLDQARTRFVDGFASNGADPVEFLRASVSEVLDHIDRHRNLYELSIDSPQDGTVPNLLADHFTETLEQYLESRSRLQPPLPDVDRSIVARFFAHGLVGAIKAWLLSGSSDHDEVLRSVVALSPEWWFPEH</sequence>
<organism evidence="4 5">
    <name type="scientific">Leucobacter muris</name>
    <dbReference type="NCBI Taxonomy" id="1935379"/>
    <lineage>
        <taxon>Bacteria</taxon>
        <taxon>Bacillati</taxon>
        <taxon>Actinomycetota</taxon>
        <taxon>Actinomycetes</taxon>
        <taxon>Micrococcales</taxon>
        <taxon>Microbacteriaceae</taxon>
        <taxon>Leucobacter</taxon>
    </lineage>
</organism>
<dbReference type="Gene3D" id="1.10.357.10">
    <property type="entry name" value="Tetracycline Repressor, domain 2"/>
    <property type="match status" value="1"/>
</dbReference>
<gene>
    <name evidence="4" type="ORF">Leucomu_03205</name>
</gene>
<feature type="DNA-binding region" description="H-T-H motif" evidence="2">
    <location>
        <begin position="30"/>
        <end position="49"/>
    </location>
</feature>
<evidence type="ECO:0000313" key="4">
    <source>
        <dbReference type="EMBL" id="QAB17056.1"/>
    </source>
</evidence>
<protein>
    <submittedName>
        <fullName evidence="4">TetR/AcrR family transcriptional regulator</fullName>
    </submittedName>
</protein>
<dbReference type="PANTHER" id="PTHR43479">
    <property type="entry name" value="ACREF/ENVCD OPERON REPRESSOR-RELATED"/>
    <property type="match status" value="1"/>
</dbReference>
<evidence type="ECO:0000313" key="5">
    <source>
        <dbReference type="Proteomes" id="UP000285768"/>
    </source>
</evidence>
<evidence type="ECO:0000256" key="2">
    <source>
        <dbReference type="PROSITE-ProRule" id="PRU00335"/>
    </source>
</evidence>
<dbReference type="InterPro" id="IPR009057">
    <property type="entry name" value="Homeodomain-like_sf"/>
</dbReference>
<proteinExistence type="predicted"/>
<evidence type="ECO:0000256" key="1">
    <source>
        <dbReference type="ARBA" id="ARBA00023125"/>
    </source>
</evidence>
<dbReference type="SUPFAM" id="SSF46689">
    <property type="entry name" value="Homeodomain-like"/>
    <property type="match status" value="1"/>
</dbReference>
<dbReference type="RefSeq" id="WP_128386323.1">
    <property type="nucleotide sequence ID" value="NZ_CP035037.1"/>
</dbReference>
<dbReference type="EMBL" id="CP035037">
    <property type="protein sequence ID" value="QAB17056.1"/>
    <property type="molecule type" value="Genomic_DNA"/>
</dbReference>
<dbReference type="Proteomes" id="UP000285768">
    <property type="component" value="Chromosome"/>
</dbReference>
<accession>A0ABX5QDK7</accession>
<dbReference type="PROSITE" id="PS50977">
    <property type="entry name" value="HTH_TETR_2"/>
    <property type="match status" value="1"/>
</dbReference>
<name>A0ABX5QDK7_9MICO</name>
<dbReference type="InterPro" id="IPR039532">
    <property type="entry name" value="TetR_C_Firmicutes"/>
</dbReference>
<keyword evidence="5" id="KW-1185">Reference proteome</keyword>
<dbReference type="PANTHER" id="PTHR43479:SF7">
    <property type="entry name" value="TETR-FAMILY TRANSCRIPTIONAL REGULATOR"/>
    <property type="match status" value="1"/>
</dbReference>
<dbReference type="Pfam" id="PF14278">
    <property type="entry name" value="TetR_C_8"/>
    <property type="match status" value="1"/>
</dbReference>
<reference evidence="4 5" key="1">
    <citation type="submission" date="2019-01" db="EMBL/GenBank/DDBJ databases">
        <title>Leucobacter muris sp. nov. isolated from the nose of a laboratory mouse.</title>
        <authorList>
            <person name="Benga L."/>
            <person name="Sproeer C."/>
            <person name="Schumann P."/>
            <person name="Verbarg S."/>
            <person name="Bunk B."/>
            <person name="Engelhardt E."/>
            <person name="Benten P.M."/>
            <person name="Sager M."/>
        </authorList>
    </citation>
    <scope>NUCLEOTIDE SEQUENCE [LARGE SCALE GENOMIC DNA]</scope>
    <source>
        <strain evidence="4 5">DSM 101948</strain>
    </source>
</reference>
<feature type="domain" description="HTH tetR-type" evidence="3">
    <location>
        <begin position="7"/>
        <end position="67"/>
    </location>
</feature>
<dbReference type="InterPro" id="IPR001647">
    <property type="entry name" value="HTH_TetR"/>
</dbReference>
<evidence type="ECO:0000259" key="3">
    <source>
        <dbReference type="PROSITE" id="PS50977"/>
    </source>
</evidence>